<dbReference type="PANTHER" id="PTHR43443">
    <property type="entry name" value="3-HEXULOSE-6-PHOSPHATE ISOMERASE"/>
    <property type="match status" value="1"/>
</dbReference>
<evidence type="ECO:0000259" key="2">
    <source>
        <dbReference type="PROSITE" id="PS51464"/>
    </source>
</evidence>
<dbReference type="NCBIfam" id="TIGR03127">
    <property type="entry name" value="RuMP_HxlB"/>
    <property type="match status" value="1"/>
</dbReference>
<proteinExistence type="inferred from homology"/>
<accession>A0A4U1C9Z9</accession>
<evidence type="ECO:0000313" key="3">
    <source>
        <dbReference type="EMBL" id="TKC02749.1"/>
    </source>
</evidence>
<dbReference type="InterPro" id="IPR017552">
    <property type="entry name" value="PHI/rmpB"/>
</dbReference>
<dbReference type="SUPFAM" id="SSF53697">
    <property type="entry name" value="SIS domain"/>
    <property type="match status" value="1"/>
</dbReference>
<dbReference type="EMBL" id="SWBO01000002">
    <property type="protein sequence ID" value="TKC02749.1"/>
    <property type="molecule type" value="Genomic_DNA"/>
</dbReference>
<dbReference type="GO" id="GO:0016853">
    <property type="term" value="F:isomerase activity"/>
    <property type="evidence" value="ECO:0007669"/>
    <property type="project" value="UniProtKB-KW"/>
</dbReference>
<dbReference type="Proteomes" id="UP000310477">
    <property type="component" value="Unassembled WGS sequence"/>
</dbReference>
<dbReference type="Pfam" id="PF01380">
    <property type="entry name" value="SIS"/>
    <property type="match status" value="1"/>
</dbReference>
<dbReference type="PANTHER" id="PTHR43443:SF1">
    <property type="entry name" value="3-HEXULOSE-6-PHOSPHATE ISOMERASE"/>
    <property type="match status" value="1"/>
</dbReference>
<dbReference type="CDD" id="cd05005">
    <property type="entry name" value="SIS_PHI"/>
    <property type="match status" value="1"/>
</dbReference>
<protein>
    <submittedName>
        <fullName evidence="3">6-phospho-3-hexuloisomerase</fullName>
    </submittedName>
</protein>
<dbReference type="RefSeq" id="WP_136875020.1">
    <property type="nucleotide sequence ID" value="NZ_SWBO01000002.1"/>
</dbReference>
<dbReference type="AlphaFoldDB" id="A0A4U1C9Z9"/>
<dbReference type="PROSITE" id="PS51464">
    <property type="entry name" value="SIS"/>
    <property type="match status" value="1"/>
</dbReference>
<reference evidence="3 4" key="1">
    <citation type="submission" date="2019-04" db="EMBL/GenBank/DDBJ databases">
        <title>Pedobacter sp. AR-2-6 sp. nov., isolated from Arctic soil.</title>
        <authorList>
            <person name="Dahal R.H."/>
            <person name="Kim D.-U."/>
        </authorList>
    </citation>
    <scope>NUCLEOTIDE SEQUENCE [LARGE SCALE GENOMIC DNA]</scope>
    <source>
        <strain evidence="3 4">AR-2-6</strain>
    </source>
</reference>
<gene>
    <name evidence="3" type="primary">hxlB</name>
    <name evidence="3" type="ORF">FA045_04815</name>
</gene>
<evidence type="ECO:0000313" key="4">
    <source>
        <dbReference type="Proteomes" id="UP000310477"/>
    </source>
</evidence>
<comment type="similarity">
    <text evidence="1">Belongs to the SIS family. PHI subfamily.</text>
</comment>
<dbReference type="InterPro" id="IPR046348">
    <property type="entry name" value="SIS_dom_sf"/>
</dbReference>
<dbReference type="GO" id="GO:0097367">
    <property type="term" value="F:carbohydrate derivative binding"/>
    <property type="evidence" value="ECO:0007669"/>
    <property type="project" value="InterPro"/>
</dbReference>
<keyword evidence="3" id="KW-0413">Isomerase</keyword>
<dbReference type="GO" id="GO:1901135">
    <property type="term" value="P:carbohydrate derivative metabolic process"/>
    <property type="evidence" value="ECO:0007669"/>
    <property type="project" value="InterPro"/>
</dbReference>
<sequence>MDKEIIIDSIHNQSITNATEDQQLFWDLGTNLDTIIKENTSLAQRIDLQQLFPLIYGIQEAKTIFVAASGRSGFAMRSAAMRLMHLGLNVYFVGETITPAITAGDLLIVSSGSGTTSSIIKAAEKSLSVGAKVVALTTNTDSILAKLASHVVLVPAAEKQDHSNRISAQYAGSLFEQFLLLLLDAVFQSLWKLSAKPAEELWKKHTNLE</sequence>
<keyword evidence="4" id="KW-1185">Reference proteome</keyword>
<dbReference type="InterPro" id="IPR001347">
    <property type="entry name" value="SIS_dom"/>
</dbReference>
<evidence type="ECO:0000256" key="1">
    <source>
        <dbReference type="ARBA" id="ARBA00009235"/>
    </source>
</evidence>
<comment type="caution">
    <text evidence="3">The sequence shown here is derived from an EMBL/GenBank/DDBJ whole genome shotgun (WGS) entry which is preliminary data.</text>
</comment>
<organism evidence="3 4">
    <name type="scientific">Pedobacter cryotolerans</name>
    <dbReference type="NCBI Taxonomy" id="2571270"/>
    <lineage>
        <taxon>Bacteria</taxon>
        <taxon>Pseudomonadati</taxon>
        <taxon>Bacteroidota</taxon>
        <taxon>Sphingobacteriia</taxon>
        <taxon>Sphingobacteriales</taxon>
        <taxon>Sphingobacteriaceae</taxon>
        <taxon>Pedobacter</taxon>
    </lineage>
</organism>
<dbReference type="Gene3D" id="3.40.50.10490">
    <property type="entry name" value="Glucose-6-phosphate isomerase like protein, domain 1"/>
    <property type="match status" value="1"/>
</dbReference>
<name>A0A4U1C9Z9_9SPHI</name>
<feature type="domain" description="SIS" evidence="2">
    <location>
        <begin position="54"/>
        <end position="196"/>
    </location>
</feature>
<dbReference type="OrthoDB" id="9797832at2"/>